<dbReference type="EMBL" id="JALKII010000001">
    <property type="protein sequence ID" value="MCK0536189.1"/>
    <property type="molecule type" value="Genomic_DNA"/>
</dbReference>
<keyword evidence="4" id="KW-1185">Reference proteome</keyword>
<proteinExistence type="predicted"/>
<evidence type="ECO:0000259" key="2">
    <source>
        <dbReference type="PROSITE" id="PS51724"/>
    </source>
</evidence>
<dbReference type="PANTHER" id="PTHR38687">
    <property type="entry name" value="CELL DIVISION PROTEIN DEDD-RELATED"/>
    <property type="match status" value="1"/>
</dbReference>
<comment type="caution">
    <text evidence="3">The sequence shown here is derived from an EMBL/GenBank/DDBJ whole genome shotgun (WGS) entry which is preliminary data.</text>
</comment>
<evidence type="ECO:0000256" key="1">
    <source>
        <dbReference type="SAM" id="MobiDB-lite"/>
    </source>
</evidence>
<feature type="region of interest" description="Disordered" evidence="1">
    <location>
        <begin position="82"/>
        <end position="108"/>
    </location>
</feature>
<dbReference type="SUPFAM" id="SSF110997">
    <property type="entry name" value="Sporulation related repeat"/>
    <property type="match status" value="1"/>
</dbReference>
<dbReference type="InterPro" id="IPR036680">
    <property type="entry name" value="SPOR-like_sf"/>
</dbReference>
<reference evidence="3" key="1">
    <citation type="submission" date="2022-04" db="EMBL/GenBank/DDBJ databases">
        <title>Alcanivorax sp. CY1518 draft genome sequence.</title>
        <authorList>
            <person name="Zhao G."/>
            <person name="An M."/>
        </authorList>
    </citation>
    <scope>NUCLEOTIDE SEQUENCE</scope>
    <source>
        <strain evidence="3">CY1518</strain>
    </source>
</reference>
<dbReference type="PROSITE" id="PS51724">
    <property type="entry name" value="SPOR"/>
    <property type="match status" value="1"/>
</dbReference>
<protein>
    <submittedName>
        <fullName evidence="3">SPOR domain-containing protein</fullName>
    </submittedName>
</protein>
<dbReference type="RefSeq" id="WP_246947174.1">
    <property type="nucleotide sequence ID" value="NZ_JALKII010000001.1"/>
</dbReference>
<feature type="domain" description="SPOR" evidence="2">
    <location>
        <begin position="104"/>
        <end position="185"/>
    </location>
</feature>
<organism evidence="3 4">
    <name type="scientific">Alcanivorax quisquiliarum</name>
    <dbReference type="NCBI Taxonomy" id="2933565"/>
    <lineage>
        <taxon>Bacteria</taxon>
        <taxon>Pseudomonadati</taxon>
        <taxon>Pseudomonadota</taxon>
        <taxon>Gammaproteobacteria</taxon>
        <taxon>Oceanospirillales</taxon>
        <taxon>Alcanivoracaceae</taxon>
        <taxon>Alcanivorax</taxon>
    </lineage>
</organism>
<dbReference type="Pfam" id="PF05036">
    <property type="entry name" value="SPOR"/>
    <property type="match status" value="1"/>
</dbReference>
<dbReference type="InterPro" id="IPR007730">
    <property type="entry name" value="SPOR-like_dom"/>
</dbReference>
<evidence type="ECO:0000313" key="4">
    <source>
        <dbReference type="Proteomes" id="UP001165524"/>
    </source>
</evidence>
<name>A0ABT0E3C2_9GAMM</name>
<accession>A0ABT0E3C2</accession>
<dbReference type="PANTHER" id="PTHR38687:SF1">
    <property type="entry name" value="CELL DIVISION PROTEIN DEDD"/>
    <property type="match status" value="1"/>
</dbReference>
<gene>
    <name evidence="3" type="ORF">MU846_00510</name>
</gene>
<dbReference type="Gene3D" id="3.30.70.1070">
    <property type="entry name" value="Sporulation related repeat"/>
    <property type="match status" value="1"/>
</dbReference>
<dbReference type="Proteomes" id="UP001165524">
    <property type="component" value="Unassembled WGS sequence"/>
</dbReference>
<evidence type="ECO:0000313" key="3">
    <source>
        <dbReference type="EMBL" id="MCK0536189.1"/>
    </source>
</evidence>
<dbReference type="InterPro" id="IPR052521">
    <property type="entry name" value="Cell_div_SPOR-domain"/>
</dbReference>
<sequence>MVKQTKQRIIGAILLVLLAAIIAPLLLRSPDEVRVALDMSLPPPPSLPEIAIEPVVDEHEQRLAQAEIEADREAIRKAGEEAELQARQQQGRPEPAEPVPPAEAPPLSGWAVQAGSFSNADAAEAEAQRLREGGYRAFTRAVVQADKTLHRVFAGPELDRAAAVTLREQLAADQRFGIQGLVISLAP</sequence>